<feature type="chain" id="PRO_5042092164" description="IRP30" evidence="5">
    <location>
        <begin position="20"/>
        <end position="272"/>
    </location>
</feature>
<dbReference type="InterPro" id="IPR050541">
    <property type="entry name" value="LRR_TM_domain-containing"/>
</dbReference>
<dbReference type="Gene3D" id="3.80.10.10">
    <property type="entry name" value="Ribonuclease Inhibitor"/>
    <property type="match status" value="1"/>
</dbReference>
<reference evidence="6" key="2">
    <citation type="journal article" date="2023" name="Commun. Biol.">
        <title>Intrasexual cuticular hydrocarbon dimorphism in a wasp sheds light on hydrocarbon biosynthesis genes in Hymenoptera.</title>
        <authorList>
            <person name="Moris V.C."/>
            <person name="Podsiadlowski L."/>
            <person name="Martin S."/>
            <person name="Oeyen J.P."/>
            <person name="Donath A."/>
            <person name="Petersen M."/>
            <person name="Wilbrandt J."/>
            <person name="Misof B."/>
            <person name="Liedtke D."/>
            <person name="Thamm M."/>
            <person name="Scheiner R."/>
            <person name="Schmitt T."/>
            <person name="Niehuis O."/>
        </authorList>
    </citation>
    <scope>NUCLEOTIDE SEQUENCE</scope>
    <source>
        <strain evidence="6">GBR_01_08_01A</strain>
    </source>
</reference>
<evidence type="ECO:0000313" key="6">
    <source>
        <dbReference type="EMBL" id="KAK2588657.1"/>
    </source>
</evidence>
<dbReference type="SMART" id="SM00369">
    <property type="entry name" value="LRR_TYP"/>
    <property type="match status" value="2"/>
</dbReference>
<dbReference type="AlphaFoldDB" id="A0AAD9RZ70"/>
<evidence type="ECO:0000256" key="3">
    <source>
        <dbReference type="ARBA" id="ARBA00022737"/>
    </source>
</evidence>
<dbReference type="EMBL" id="JAIFRP010000002">
    <property type="protein sequence ID" value="KAK2588657.1"/>
    <property type="molecule type" value="Genomic_DNA"/>
</dbReference>
<evidence type="ECO:0000256" key="2">
    <source>
        <dbReference type="ARBA" id="ARBA00022729"/>
    </source>
</evidence>
<evidence type="ECO:0000256" key="4">
    <source>
        <dbReference type="SAM" id="Coils"/>
    </source>
</evidence>
<keyword evidence="4" id="KW-0175">Coiled coil</keyword>
<keyword evidence="3" id="KW-0677">Repeat</keyword>
<keyword evidence="1" id="KW-0433">Leucine-rich repeat</keyword>
<name>A0AAD9RZ70_9HYME</name>
<proteinExistence type="predicted"/>
<evidence type="ECO:0000256" key="1">
    <source>
        <dbReference type="ARBA" id="ARBA00022614"/>
    </source>
</evidence>
<dbReference type="PROSITE" id="PS51450">
    <property type="entry name" value="LRR"/>
    <property type="match status" value="1"/>
</dbReference>
<keyword evidence="7" id="KW-1185">Reference proteome</keyword>
<sequence length="272" mass="30836">MRGSCLLVVLGTILSTSLADVCSPEQQSGWFTCRGLTSLEQLSSLPDSVVGLRLQNSSISRIPSDAFGRFAQTLIELRITGCGVEKIEADAFRGLDKLQTLDLTNNRIETIEATWIRGLSNLRELIVLKNRIRTIDRLFYDLADKLEILDIAYNELETCIGEDDLKKLTSLKRILIASNPWSYRCRPTMAYTFKRNGVNWIKDWSVGDLLIEECIAHEPGADVNDDILHKCVDRKSFESITPILPDLERKVYELSRMVNELRKEVDALKKLS</sequence>
<accession>A0AAD9RZ70</accession>
<dbReference type="Proteomes" id="UP001258017">
    <property type="component" value="Unassembled WGS sequence"/>
</dbReference>
<dbReference type="Pfam" id="PF13855">
    <property type="entry name" value="LRR_8"/>
    <property type="match status" value="1"/>
</dbReference>
<dbReference type="PANTHER" id="PTHR24369">
    <property type="entry name" value="ANTIGEN BSP, PUTATIVE-RELATED"/>
    <property type="match status" value="1"/>
</dbReference>
<feature type="signal peptide" evidence="5">
    <location>
        <begin position="1"/>
        <end position="19"/>
    </location>
</feature>
<dbReference type="InterPro" id="IPR032675">
    <property type="entry name" value="LRR_dom_sf"/>
</dbReference>
<dbReference type="SUPFAM" id="SSF52058">
    <property type="entry name" value="L domain-like"/>
    <property type="match status" value="1"/>
</dbReference>
<dbReference type="InterPro" id="IPR001611">
    <property type="entry name" value="Leu-rich_rpt"/>
</dbReference>
<dbReference type="PANTHER" id="PTHR24369:SF210">
    <property type="entry name" value="CHAOPTIN-RELATED"/>
    <property type="match status" value="1"/>
</dbReference>
<protein>
    <recommendedName>
        <fullName evidence="8">IRP30</fullName>
    </recommendedName>
</protein>
<dbReference type="InterPro" id="IPR003591">
    <property type="entry name" value="Leu-rich_rpt_typical-subtyp"/>
</dbReference>
<gene>
    <name evidence="6" type="ORF">KPH14_001558</name>
</gene>
<feature type="coiled-coil region" evidence="4">
    <location>
        <begin position="244"/>
        <end position="271"/>
    </location>
</feature>
<evidence type="ECO:0008006" key="8">
    <source>
        <dbReference type="Google" id="ProtNLM"/>
    </source>
</evidence>
<comment type="caution">
    <text evidence="6">The sequence shown here is derived from an EMBL/GenBank/DDBJ whole genome shotgun (WGS) entry which is preliminary data.</text>
</comment>
<evidence type="ECO:0000256" key="5">
    <source>
        <dbReference type="SAM" id="SignalP"/>
    </source>
</evidence>
<keyword evidence="2 5" id="KW-0732">Signal</keyword>
<organism evidence="6 7">
    <name type="scientific">Odynerus spinipes</name>
    <dbReference type="NCBI Taxonomy" id="1348599"/>
    <lineage>
        <taxon>Eukaryota</taxon>
        <taxon>Metazoa</taxon>
        <taxon>Ecdysozoa</taxon>
        <taxon>Arthropoda</taxon>
        <taxon>Hexapoda</taxon>
        <taxon>Insecta</taxon>
        <taxon>Pterygota</taxon>
        <taxon>Neoptera</taxon>
        <taxon>Endopterygota</taxon>
        <taxon>Hymenoptera</taxon>
        <taxon>Apocrita</taxon>
        <taxon>Aculeata</taxon>
        <taxon>Vespoidea</taxon>
        <taxon>Vespidae</taxon>
        <taxon>Eumeninae</taxon>
        <taxon>Odynerus</taxon>
    </lineage>
</organism>
<dbReference type="GO" id="GO:0005886">
    <property type="term" value="C:plasma membrane"/>
    <property type="evidence" value="ECO:0007669"/>
    <property type="project" value="TreeGrafter"/>
</dbReference>
<reference evidence="6" key="1">
    <citation type="submission" date="2021-08" db="EMBL/GenBank/DDBJ databases">
        <authorList>
            <person name="Misof B."/>
            <person name="Oliver O."/>
            <person name="Podsiadlowski L."/>
            <person name="Donath A."/>
            <person name="Peters R."/>
            <person name="Mayer C."/>
            <person name="Rust J."/>
            <person name="Gunkel S."/>
            <person name="Lesny P."/>
            <person name="Martin S."/>
            <person name="Oeyen J.P."/>
            <person name="Petersen M."/>
            <person name="Panagiotis P."/>
            <person name="Wilbrandt J."/>
            <person name="Tanja T."/>
        </authorList>
    </citation>
    <scope>NUCLEOTIDE SEQUENCE</scope>
    <source>
        <strain evidence="6">GBR_01_08_01A</strain>
        <tissue evidence="6">Thorax + abdomen</tissue>
    </source>
</reference>
<evidence type="ECO:0000313" key="7">
    <source>
        <dbReference type="Proteomes" id="UP001258017"/>
    </source>
</evidence>